<dbReference type="InterPro" id="IPR036097">
    <property type="entry name" value="HisK_dim/P_sf"/>
</dbReference>
<dbReference type="PRINTS" id="PR00344">
    <property type="entry name" value="BCTRLSENSOR"/>
</dbReference>
<proteinExistence type="predicted"/>
<name>A0A174G130_9CLOT</name>
<dbReference type="Proteomes" id="UP000095558">
    <property type="component" value="Unassembled WGS sequence"/>
</dbReference>
<dbReference type="AlphaFoldDB" id="A0A174G130"/>
<sequence length="642" mass="73492">MGKIKKVIYAVIILFIVVLTTMESKTYYVSATNKKLNILFISSYDFNFISFDDQIAGIKDGLNNNVNLRVEYLDSELIRSEKSIENFYNIIKYTIENYDRFDAIITGDDEALEFALKYRDDLFKGIPISFLGVEKLDLLEKAFEYDMVSGVREMESISENLELIKCNHPNVKNIVFVNDAGDKFYPDIVKEYSNFDFSVITTKDISQEEFKDILSEFKDNTAIISLYPGKFKDGKTLSYLEVNKVITEYANDVPIYNILEYGIGTGSIGGKVVDHYKQGEMAGRIVLKLLQGEEPLSIFIDNDNANSYVFDYDVLRKYNISKKNLPKDSVVINDPSDIIEQYKFEISIVIEFIVFLIFIVFILIKYILSKRKYEKKIVKAMKEAEEGNKIKSHFIANISHEVRTPVNVILSAIKLLEINKTTDLNKLAIIKSNCFRLVRLINNVIDVGKVELGDIKLNLVNINIVNFIESLVNSILPYAEHKKLSVIFDTNEEDVIMRVDANKIERTILNLLSNAIKFSNEGGVITVNLEFTEDLLRVVIEDNGIGINSEDKERMFDKFVQVDNSLTRNNEGCGIGLTIAKSFVELHKGVIKVTSEINKGTKFIIELPRFELDKESDEFIELKANKLKQKTEIEFSDIYIYS</sequence>
<dbReference type="EMBL" id="CYZV01000030">
    <property type="protein sequence ID" value="CUO54786.1"/>
    <property type="molecule type" value="Genomic_DNA"/>
</dbReference>
<dbReference type="InterPro" id="IPR003661">
    <property type="entry name" value="HisK_dim/P_dom"/>
</dbReference>
<evidence type="ECO:0000256" key="4">
    <source>
        <dbReference type="ARBA" id="ARBA00022679"/>
    </source>
</evidence>
<dbReference type="Gene3D" id="3.40.50.2300">
    <property type="match status" value="2"/>
</dbReference>
<dbReference type="Pfam" id="PF00512">
    <property type="entry name" value="HisKA"/>
    <property type="match status" value="1"/>
</dbReference>
<feature type="domain" description="Histidine kinase" evidence="10">
    <location>
        <begin position="397"/>
        <end position="611"/>
    </location>
</feature>
<protein>
    <recommendedName>
        <fullName evidence="2">histidine kinase</fullName>
        <ecNumber evidence="2">2.7.13.3</ecNumber>
    </recommendedName>
</protein>
<dbReference type="InterPro" id="IPR005467">
    <property type="entry name" value="His_kinase_dom"/>
</dbReference>
<organism evidence="11 12">
    <name type="scientific">Clostridium disporicum</name>
    <dbReference type="NCBI Taxonomy" id="84024"/>
    <lineage>
        <taxon>Bacteria</taxon>
        <taxon>Bacillati</taxon>
        <taxon>Bacillota</taxon>
        <taxon>Clostridia</taxon>
        <taxon>Eubacteriales</taxon>
        <taxon>Clostridiaceae</taxon>
        <taxon>Clostridium</taxon>
    </lineage>
</organism>
<evidence type="ECO:0000313" key="11">
    <source>
        <dbReference type="EMBL" id="CUO54786.1"/>
    </source>
</evidence>
<dbReference type="InterPro" id="IPR004358">
    <property type="entry name" value="Sig_transdc_His_kin-like_C"/>
</dbReference>
<dbReference type="PANTHER" id="PTHR43711:SF26">
    <property type="entry name" value="SENSOR HISTIDINE KINASE RCSC"/>
    <property type="match status" value="1"/>
</dbReference>
<dbReference type="EC" id="2.7.13.3" evidence="2"/>
<evidence type="ECO:0000256" key="5">
    <source>
        <dbReference type="ARBA" id="ARBA00022741"/>
    </source>
</evidence>
<evidence type="ECO:0000259" key="10">
    <source>
        <dbReference type="PROSITE" id="PS50109"/>
    </source>
</evidence>
<comment type="catalytic activity">
    <reaction evidence="1">
        <text>ATP + protein L-histidine = ADP + protein N-phospho-L-histidine.</text>
        <dbReference type="EC" id="2.7.13.3"/>
    </reaction>
</comment>
<gene>
    <name evidence="11" type="primary">luxQ_3</name>
    <name evidence="11" type="ORF">ERS852470_02662</name>
</gene>
<keyword evidence="9" id="KW-0472">Membrane</keyword>
<evidence type="ECO:0000313" key="12">
    <source>
        <dbReference type="Proteomes" id="UP000095558"/>
    </source>
</evidence>
<dbReference type="GO" id="GO:0005524">
    <property type="term" value="F:ATP binding"/>
    <property type="evidence" value="ECO:0007669"/>
    <property type="project" value="UniProtKB-KW"/>
</dbReference>
<keyword evidence="7" id="KW-0067">ATP-binding</keyword>
<evidence type="ECO:0000256" key="8">
    <source>
        <dbReference type="ARBA" id="ARBA00023012"/>
    </source>
</evidence>
<dbReference type="SUPFAM" id="SSF47384">
    <property type="entry name" value="Homodimeric domain of signal transducing histidine kinase"/>
    <property type="match status" value="1"/>
</dbReference>
<evidence type="ECO:0000256" key="6">
    <source>
        <dbReference type="ARBA" id="ARBA00022777"/>
    </source>
</evidence>
<dbReference type="InterPro" id="IPR007487">
    <property type="entry name" value="ABC_transpt-TYRBP-like"/>
</dbReference>
<dbReference type="PANTHER" id="PTHR43711">
    <property type="entry name" value="TWO-COMPONENT HISTIDINE KINASE"/>
    <property type="match status" value="1"/>
</dbReference>
<keyword evidence="6 11" id="KW-0418">Kinase</keyword>
<accession>A0A174G130</accession>
<dbReference type="InterPro" id="IPR036890">
    <property type="entry name" value="HATPase_C_sf"/>
</dbReference>
<keyword evidence="5" id="KW-0547">Nucleotide-binding</keyword>
<keyword evidence="4 11" id="KW-0808">Transferase</keyword>
<feature type="transmembrane region" description="Helical" evidence="9">
    <location>
        <begin position="346"/>
        <end position="368"/>
    </location>
</feature>
<keyword evidence="9" id="KW-1133">Transmembrane helix</keyword>
<dbReference type="GO" id="GO:0000155">
    <property type="term" value="F:phosphorelay sensor kinase activity"/>
    <property type="evidence" value="ECO:0007669"/>
    <property type="project" value="InterPro"/>
</dbReference>
<dbReference type="InterPro" id="IPR050736">
    <property type="entry name" value="Sensor_HK_Regulatory"/>
</dbReference>
<dbReference type="PROSITE" id="PS50109">
    <property type="entry name" value="HIS_KIN"/>
    <property type="match status" value="1"/>
</dbReference>
<evidence type="ECO:0000256" key="3">
    <source>
        <dbReference type="ARBA" id="ARBA00022553"/>
    </source>
</evidence>
<dbReference type="SMART" id="SM00387">
    <property type="entry name" value="HATPase_c"/>
    <property type="match status" value="1"/>
</dbReference>
<dbReference type="Pfam" id="PF04392">
    <property type="entry name" value="ABC_sub_bind"/>
    <property type="match status" value="1"/>
</dbReference>
<evidence type="ECO:0000256" key="7">
    <source>
        <dbReference type="ARBA" id="ARBA00022840"/>
    </source>
</evidence>
<dbReference type="FunFam" id="3.30.565.10:FF:000037">
    <property type="entry name" value="Hybrid sensor histidine kinase/response regulator"/>
    <property type="match status" value="1"/>
</dbReference>
<dbReference type="RefSeq" id="WP_055277322.1">
    <property type="nucleotide sequence ID" value="NZ_CYZV01000030.1"/>
</dbReference>
<dbReference type="Gene3D" id="1.10.287.130">
    <property type="match status" value="1"/>
</dbReference>
<dbReference type="CDD" id="cd00082">
    <property type="entry name" value="HisKA"/>
    <property type="match status" value="1"/>
</dbReference>
<evidence type="ECO:0000256" key="9">
    <source>
        <dbReference type="SAM" id="Phobius"/>
    </source>
</evidence>
<dbReference type="InterPro" id="IPR003594">
    <property type="entry name" value="HATPase_dom"/>
</dbReference>
<evidence type="ECO:0000256" key="1">
    <source>
        <dbReference type="ARBA" id="ARBA00000085"/>
    </source>
</evidence>
<keyword evidence="9" id="KW-0812">Transmembrane</keyword>
<dbReference type="OrthoDB" id="9813394at2"/>
<dbReference type="SMART" id="SM00388">
    <property type="entry name" value="HisKA"/>
    <property type="match status" value="1"/>
</dbReference>
<keyword evidence="3" id="KW-0597">Phosphoprotein</keyword>
<evidence type="ECO:0000256" key="2">
    <source>
        <dbReference type="ARBA" id="ARBA00012438"/>
    </source>
</evidence>
<keyword evidence="8" id="KW-0902">Two-component regulatory system</keyword>
<dbReference type="Pfam" id="PF02518">
    <property type="entry name" value="HATPase_c"/>
    <property type="match status" value="1"/>
</dbReference>
<dbReference type="Gene3D" id="3.30.565.10">
    <property type="entry name" value="Histidine kinase-like ATPase, C-terminal domain"/>
    <property type="match status" value="1"/>
</dbReference>
<reference evidence="11 12" key="1">
    <citation type="submission" date="2015-09" db="EMBL/GenBank/DDBJ databases">
        <authorList>
            <consortium name="Pathogen Informatics"/>
        </authorList>
    </citation>
    <scope>NUCLEOTIDE SEQUENCE [LARGE SCALE GENOMIC DNA]</scope>
    <source>
        <strain evidence="11 12">2789STDY5834855</strain>
    </source>
</reference>
<dbReference type="SUPFAM" id="SSF55874">
    <property type="entry name" value="ATPase domain of HSP90 chaperone/DNA topoisomerase II/histidine kinase"/>
    <property type="match status" value="1"/>
</dbReference>